<name>A0A9P6CI04_9AGAR</name>
<feature type="region of interest" description="Disordered" evidence="1">
    <location>
        <begin position="289"/>
        <end position="312"/>
    </location>
</feature>
<feature type="transmembrane region" description="Helical" evidence="2">
    <location>
        <begin position="12"/>
        <end position="33"/>
    </location>
</feature>
<dbReference type="Proteomes" id="UP000807353">
    <property type="component" value="Unassembled WGS sequence"/>
</dbReference>
<evidence type="ECO:0000256" key="1">
    <source>
        <dbReference type="SAM" id="MobiDB-lite"/>
    </source>
</evidence>
<sequence>MTDESNVPIHNTMGAALIGVICAGILYGGTFIFSTVSYRPTQHLSQVSCVQSWYYFNKYTQDIWYIKSLVGAVWALDSIHQGLISHTVSNQNVWLTSLIGALILANCACSIAFVIQSMQLTTWLQLLNLKGLSMTVNVLGAAADALIAGSLCYFLQRSRTGFKKSDTIISRLILFTVSTGLITSICAVASLISIILWSDTLIYVAFYFSLGRCGQLSTQNIETHELTVVKVYSNSLLATLNARKAIRELGGDGEDLSFSLQHTFSTPGVAKHFKSDGPPGISIKIETTQQSTHDLNKSDPDSHGNHRTLVAT</sequence>
<organism evidence="4 5">
    <name type="scientific">Collybia nuda</name>
    <dbReference type="NCBI Taxonomy" id="64659"/>
    <lineage>
        <taxon>Eukaryota</taxon>
        <taxon>Fungi</taxon>
        <taxon>Dikarya</taxon>
        <taxon>Basidiomycota</taxon>
        <taxon>Agaricomycotina</taxon>
        <taxon>Agaricomycetes</taxon>
        <taxon>Agaricomycetidae</taxon>
        <taxon>Agaricales</taxon>
        <taxon>Tricholomatineae</taxon>
        <taxon>Clitocybaceae</taxon>
        <taxon>Collybia</taxon>
    </lineage>
</organism>
<evidence type="ECO:0000259" key="3">
    <source>
        <dbReference type="Pfam" id="PF20152"/>
    </source>
</evidence>
<accession>A0A9P6CI04</accession>
<comment type="caution">
    <text evidence="4">The sequence shown here is derived from an EMBL/GenBank/DDBJ whole genome shotgun (WGS) entry which is preliminary data.</text>
</comment>
<evidence type="ECO:0000256" key="2">
    <source>
        <dbReference type="SAM" id="Phobius"/>
    </source>
</evidence>
<dbReference type="Pfam" id="PF20152">
    <property type="entry name" value="DUF6534"/>
    <property type="match status" value="1"/>
</dbReference>
<dbReference type="PANTHER" id="PTHR40465:SF1">
    <property type="entry name" value="DUF6534 DOMAIN-CONTAINING PROTEIN"/>
    <property type="match status" value="1"/>
</dbReference>
<keyword evidence="5" id="KW-1185">Reference proteome</keyword>
<dbReference type="PANTHER" id="PTHR40465">
    <property type="entry name" value="CHROMOSOME 1, WHOLE GENOME SHOTGUN SEQUENCE"/>
    <property type="match status" value="1"/>
</dbReference>
<dbReference type="InterPro" id="IPR045339">
    <property type="entry name" value="DUF6534"/>
</dbReference>
<feature type="transmembrane region" description="Helical" evidence="2">
    <location>
        <begin position="93"/>
        <end position="115"/>
    </location>
</feature>
<feature type="domain" description="DUF6534" evidence="3">
    <location>
        <begin position="141"/>
        <end position="244"/>
    </location>
</feature>
<feature type="transmembrane region" description="Helical" evidence="2">
    <location>
        <begin position="168"/>
        <end position="197"/>
    </location>
</feature>
<keyword evidence="2" id="KW-0472">Membrane</keyword>
<dbReference type="OrthoDB" id="3263055at2759"/>
<feature type="compositionally biased region" description="Basic and acidic residues" evidence="1">
    <location>
        <begin position="294"/>
        <end position="304"/>
    </location>
</feature>
<proteinExistence type="predicted"/>
<keyword evidence="2" id="KW-0812">Transmembrane</keyword>
<gene>
    <name evidence="4" type="ORF">BDZ94DRAFT_1310667</name>
</gene>
<keyword evidence="2" id="KW-1133">Transmembrane helix</keyword>
<dbReference type="EMBL" id="MU150285">
    <property type="protein sequence ID" value="KAF9461393.1"/>
    <property type="molecule type" value="Genomic_DNA"/>
</dbReference>
<protein>
    <recommendedName>
        <fullName evidence="3">DUF6534 domain-containing protein</fullName>
    </recommendedName>
</protein>
<evidence type="ECO:0000313" key="5">
    <source>
        <dbReference type="Proteomes" id="UP000807353"/>
    </source>
</evidence>
<evidence type="ECO:0000313" key="4">
    <source>
        <dbReference type="EMBL" id="KAF9461393.1"/>
    </source>
</evidence>
<dbReference type="AlphaFoldDB" id="A0A9P6CI04"/>
<feature type="transmembrane region" description="Helical" evidence="2">
    <location>
        <begin position="135"/>
        <end position="156"/>
    </location>
</feature>
<reference evidence="4" key="1">
    <citation type="submission" date="2020-11" db="EMBL/GenBank/DDBJ databases">
        <authorList>
            <consortium name="DOE Joint Genome Institute"/>
            <person name="Ahrendt S."/>
            <person name="Riley R."/>
            <person name="Andreopoulos W."/>
            <person name="Labutti K."/>
            <person name="Pangilinan J."/>
            <person name="Ruiz-Duenas F.J."/>
            <person name="Barrasa J.M."/>
            <person name="Sanchez-Garcia M."/>
            <person name="Camarero S."/>
            <person name="Miyauchi S."/>
            <person name="Serrano A."/>
            <person name="Linde D."/>
            <person name="Babiker R."/>
            <person name="Drula E."/>
            <person name="Ayuso-Fernandez I."/>
            <person name="Pacheco R."/>
            <person name="Padilla G."/>
            <person name="Ferreira P."/>
            <person name="Barriuso J."/>
            <person name="Kellner H."/>
            <person name="Castanera R."/>
            <person name="Alfaro M."/>
            <person name="Ramirez L."/>
            <person name="Pisabarro A.G."/>
            <person name="Kuo A."/>
            <person name="Tritt A."/>
            <person name="Lipzen A."/>
            <person name="He G."/>
            <person name="Yan M."/>
            <person name="Ng V."/>
            <person name="Cullen D."/>
            <person name="Martin F."/>
            <person name="Rosso M.-N."/>
            <person name="Henrissat B."/>
            <person name="Hibbett D."/>
            <person name="Martinez A.T."/>
            <person name="Grigoriev I.V."/>
        </authorList>
    </citation>
    <scope>NUCLEOTIDE SEQUENCE</scope>
    <source>
        <strain evidence="4">CBS 247.69</strain>
    </source>
</reference>